<gene>
    <name evidence="1" type="ORF">HNR19_004335</name>
</gene>
<protein>
    <recommendedName>
        <fullName evidence="3">Oxidoreductase</fullName>
    </recommendedName>
</protein>
<dbReference type="PANTHER" id="PTHR42815">
    <property type="entry name" value="FAD-BINDING, PUTATIVE (AFU_ORTHOLOGUE AFUA_6G07600)-RELATED"/>
    <property type="match status" value="1"/>
</dbReference>
<name>A0A853C8J0_9ACTN</name>
<dbReference type="PANTHER" id="PTHR42815:SF2">
    <property type="entry name" value="FAD-BINDING, PUTATIVE (AFU_ORTHOLOGUE AFUA_6G07600)-RELATED"/>
    <property type="match status" value="1"/>
</dbReference>
<evidence type="ECO:0000313" key="1">
    <source>
        <dbReference type="EMBL" id="NYJ03637.1"/>
    </source>
</evidence>
<evidence type="ECO:0000313" key="2">
    <source>
        <dbReference type="Proteomes" id="UP000530424"/>
    </source>
</evidence>
<comment type="caution">
    <text evidence="1">The sequence shown here is derived from an EMBL/GenBank/DDBJ whole genome shotgun (WGS) entry which is preliminary data.</text>
</comment>
<sequence>MHHPGELNVQARAGIHGVAHGSATVVNDIPAVAGQFLLDQRMIVVSAVRDGAVWTTILVGEPGFIQAGADSSVRIRTELPPEDPLFGAFDSPHEIGMIAIEPETRRRMRINGRARLDGGLLTVQADQVFGNCPKYIQTRRGRFVDGSPVTSRSTGSTLTEDQVAWIGSADTFFVGTTAAGLGSDASHRGGNPGFVDVASDRVSWPDYVGNSMYMTLGNLDLDPRAGLLFVDFERGHTLHVSGTASVDWDQDRAAQWPGAQRVVDLEISRVIQLDHRVSLRWDLERLSRFNPPLEDSQP</sequence>
<dbReference type="Gene3D" id="2.30.110.10">
    <property type="entry name" value="Electron Transport, Fmn-binding Protein, Chain A"/>
    <property type="match status" value="1"/>
</dbReference>
<evidence type="ECO:0008006" key="3">
    <source>
        <dbReference type="Google" id="ProtNLM"/>
    </source>
</evidence>
<reference evidence="1 2" key="1">
    <citation type="submission" date="2020-07" db="EMBL/GenBank/DDBJ databases">
        <title>Sequencing the genomes of 1000 actinobacteria strains.</title>
        <authorList>
            <person name="Klenk H.-P."/>
        </authorList>
    </citation>
    <scope>NUCLEOTIDE SEQUENCE [LARGE SCALE GENOMIC DNA]</scope>
    <source>
        <strain evidence="1 2">DSM 103833</strain>
    </source>
</reference>
<dbReference type="InterPro" id="IPR012349">
    <property type="entry name" value="Split_barrel_FMN-bd"/>
</dbReference>
<organism evidence="1 2">
    <name type="scientific">Nocardioides thalensis</name>
    <dbReference type="NCBI Taxonomy" id="1914755"/>
    <lineage>
        <taxon>Bacteria</taxon>
        <taxon>Bacillati</taxon>
        <taxon>Actinomycetota</taxon>
        <taxon>Actinomycetes</taxon>
        <taxon>Propionibacteriales</taxon>
        <taxon>Nocardioidaceae</taxon>
        <taxon>Nocardioides</taxon>
    </lineage>
</organism>
<dbReference type="RefSeq" id="WP_179669913.1">
    <property type="nucleotide sequence ID" value="NZ_JACCFP010000001.1"/>
</dbReference>
<dbReference type="SUPFAM" id="SSF50475">
    <property type="entry name" value="FMN-binding split barrel"/>
    <property type="match status" value="1"/>
</dbReference>
<dbReference type="EMBL" id="JACCFP010000001">
    <property type="protein sequence ID" value="NYJ03637.1"/>
    <property type="molecule type" value="Genomic_DNA"/>
</dbReference>
<proteinExistence type="predicted"/>
<accession>A0A853C8J0</accession>
<dbReference type="Proteomes" id="UP000530424">
    <property type="component" value="Unassembled WGS sequence"/>
</dbReference>
<keyword evidence="2" id="KW-1185">Reference proteome</keyword>
<dbReference type="AlphaFoldDB" id="A0A853C8J0"/>